<dbReference type="InterPro" id="IPR012309">
    <property type="entry name" value="DNA_ligase_ATP-dep_C"/>
</dbReference>
<evidence type="ECO:0000313" key="3">
    <source>
        <dbReference type="EMBL" id="GGC81685.1"/>
    </source>
</evidence>
<dbReference type="EC" id="6.5.1.1" evidence="1"/>
<accession>A0A916UP97</accession>
<dbReference type="GO" id="GO:0006281">
    <property type="term" value="P:DNA repair"/>
    <property type="evidence" value="ECO:0007669"/>
    <property type="project" value="InterPro"/>
</dbReference>
<dbReference type="SUPFAM" id="SSF50249">
    <property type="entry name" value="Nucleic acid-binding proteins"/>
    <property type="match status" value="1"/>
</dbReference>
<name>A0A916UP97_9HYPH</name>
<organism evidence="3 4">
    <name type="scientific">Chelatococcus reniformis</name>
    <dbReference type="NCBI Taxonomy" id="1494448"/>
    <lineage>
        <taxon>Bacteria</taxon>
        <taxon>Pseudomonadati</taxon>
        <taxon>Pseudomonadota</taxon>
        <taxon>Alphaproteobacteria</taxon>
        <taxon>Hyphomicrobiales</taxon>
        <taxon>Chelatococcaceae</taxon>
        <taxon>Chelatococcus</taxon>
    </lineage>
</organism>
<keyword evidence="4" id="KW-1185">Reference proteome</keyword>
<evidence type="ECO:0000313" key="4">
    <source>
        <dbReference type="Proteomes" id="UP000637002"/>
    </source>
</evidence>
<dbReference type="GO" id="GO:0003910">
    <property type="term" value="F:DNA ligase (ATP) activity"/>
    <property type="evidence" value="ECO:0007669"/>
    <property type="project" value="UniProtKB-EC"/>
</dbReference>
<protein>
    <recommendedName>
        <fullName evidence="1">DNA ligase (ATP)</fullName>
        <ecNumber evidence="1">6.5.1.1</ecNumber>
    </recommendedName>
</protein>
<dbReference type="AlphaFoldDB" id="A0A916UP97"/>
<gene>
    <name evidence="3" type="ORF">GCM10010994_44560</name>
</gene>
<dbReference type="EMBL" id="BMGG01000008">
    <property type="protein sequence ID" value="GGC81685.1"/>
    <property type="molecule type" value="Genomic_DNA"/>
</dbReference>
<dbReference type="Proteomes" id="UP000637002">
    <property type="component" value="Unassembled WGS sequence"/>
</dbReference>
<evidence type="ECO:0000259" key="2">
    <source>
        <dbReference type="Pfam" id="PF04679"/>
    </source>
</evidence>
<reference evidence="3" key="2">
    <citation type="submission" date="2020-09" db="EMBL/GenBank/DDBJ databases">
        <authorList>
            <person name="Sun Q."/>
            <person name="Zhou Y."/>
        </authorList>
    </citation>
    <scope>NUCLEOTIDE SEQUENCE</scope>
    <source>
        <strain evidence="3">CGMCC 1.12919</strain>
    </source>
</reference>
<proteinExistence type="predicted"/>
<evidence type="ECO:0000256" key="1">
    <source>
        <dbReference type="ARBA" id="ARBA00012727"/>
    </source>
</evidence>
<feature type="domain" description="DNA ligase ATP-dependent C-terminal" evidence="2">
    <location>
        <begin position="2"/>
        <end position="67"/>
    </location>
</feature>
<dbReference type="InterPro" id="IPR012340">
    <property type="entry name" value="NA-bd_OB-fold"/>
</dbReference>
<dbReference type="Pfam" id="PF04679">
    <property type="entry name" value="DNA_ligase_A_C"/>
    <property type="match status" value="1"/>
</dbReference>
<comment type="caution">
    <text evidence="3">The sequence shown here is derived from an EMBL/GenBank/DDBJ whole genome shotgun (WGS) entry which is preliminary data.</text>
</comment>
<reference evidence="3" key="1">
    <citation type="journal article" date="2014" name="Int. J. Syst. Evol. Microbiol.">
        <title>Complete genome sequence of Corynebacterium casei LMG S-19264T (=DSM 44701T), isolated from a smear-ripened cheese.</title>
        <authorList>
            <consortium name="US DOE Joint Genome Institute (JGI-PGF)"/>
            <person name="Walter F."/>
            <person name="Albersmeier A."/>
            <person name="Kalinowski J."/>
            <person name="Ruckert C."/>
        </authorList>
    </citation>
    <scope>NUCLEOTIDE SEQUENCE</scope>
    <source>
        <strain evidence="3">CGMCC 1.12919</strain>
    </source>
</reference>
<sequence length="74" mass="7956">MSIGGVGTGFNRNVAAALKRQLDTLRTPKPPVPGLRSKTVAWVRPELRAEVDYRARTRDGDLRPAACQLQGAAG</sequence>
<dbReference type="GO" id="GO:0006310">
    <property type="term" value="P:DNA recombination"/>
    <property type="evidence" value="ECO:0007669"/>
    <property type="project" value="InterPro"/>
</dbReference>
<dbReference type="Gene3D" id="2.40.50.140">
    <property type="entry name" value="Nucleic acid-binding proteins"/>
    <property type="match status" value="1"/>
</dbReference>